<dbReference type="InterPro" id="IPR001387">
    <property type="entry name" value="Cro/C1-type_HTH"/>
</dbReference>
<protein>
    <submittedName>
        <fullName evidence="2">Helix-turn-helix domain-containing protein</fullName>
    </submittedName>
</protein>
<dbReference type="Pfam" id="PF19054">
    <property type="entry name" value="DUF5753"/>
    <property type="match status" value="1"/>
</dbReference>
<dbReference type="SMART" id="SM00530">
    <property type="entry name" value="HTH_XRE"/>
    <property type="match status" value="1"/>
</dbReference>
<dbReference type="GO" id="GO:0003677">
    <property type="term" value="F:DNA binding"/>
    <property type="evidence" value="ECO:0007669"/>
    <property type="project" value="InterPro"/>
</dbReference>
<dbReference type="SUPFAM" id="SSF47413">
    <property type="entry name" value="lambda repressor-like DNA-binding domains"/>
    <property type="match status" value="1"/>
</dbReference>
<evidence type="ECO:0000259" key="1">
    <source>
        <dbReference type="PROSITE" id="PS50943"/>
    </source>
</evidence>
<dbReference type="InterPro" id="IPR043917">
    <property type="entry name" value="DUF5753"/>
</dbReference>
<dbReference type="Pfam" id="PF13560">
    <property type="entry name" value="HTH_31"/>
    <property type="match status" value="1"/>
</dbReference>
<dbReference type="RefSeq" id="WP_156215458.1">
    <property type="nucleotide sequence ID" value="NZ_WOFH01000002.1"/>
</dbReference>
<dbReference type="AlphaFoldDB" id="A0A7K1KW91"/>
<dbReference type="InterPro" id="IPR010982">
    <property type="entry name" value="Lambda_DNA-bd_dom_sf"/>
</dbReference>
<dbReference type="Proteomes" id="UP000432015">
    <property type="component" value="Unassembled WGS sequence"/>
</dbReference>
<dbReference type="EMBL" id="WOFH01000002">
    <property type="protein sequence ID" value="MUN36468.1"/>
    <property type="molecule type" value="Genomic_DNA"/>
</dbReference>
<keyword evidence="3" id="KW-1185">Reference proteome</keyword>
<dbReference type="Gene3D" id="1.10.260.40">
    <property type="entry name" value="lambda repressor-like DNA-binding domains"/>
    <property type="match status" value="1"/>
</dbReference>
<accession>A0A7K1KW91</accession>
<evidence type="ECO:0000313" key="2">
    <source>
        <dbReference type="EMBL" id="MUN36468.1"/>
    </source>
</evidence>
<name>A0A7K1KW91_9ACTN</name>
<organism evidence="2 3">
    <name type="scientific">Actinomadura litoris</name>
    <dbReference type="NCBI Taxonomy" id="2678616"/>
    <lineage>
        <taxon>Bacteria</taxon>
        <taxon>Bacillati</taxon>
        <taxon>Actinomycetota</taxon>
        <taxon>Actinomycetes</taxon>
        <taxon>Streptosporangiales</taxon>
        <taxon>Thermomonosporaceae</taxon>
        <taxon>Actinomadura</taxon>
    </lineage>
</organism>
<dbReference type="PROSITE" id="PS50943">
    <property type="entry name" value="HTH_CROC1"/>
    <property type="match status" value="1"/>
</dbReference>
<sequence length="293" mass="33327">MPSPYVRRRRLAAEIRKLRESHDLTTDGLAKLVFHSRTKITRLENAQVRPNLNDFLDMLDILGVTGSEYDRLVKLAREAGQKGWWDRYGMSMGPRQKLYADLEYSADTVRAYNQTAMPAVLQAPEFISALVDLDKCQGKLDYVPERMAEARTRRQHELLRPGGPSYEIVLDECIVHRLAVPPPAMSSQLRHMIRVVSAEERVSVRVLLHDTRIPGGFLPKSSFYLYTFPEPGDSPLAVVDTVTADLVLTKRREVVQHTRVYDRLRDAALSRQASIAFLERVANRLTDQAGSRT</sequence>
<proteinExistence type="predicted"/>
<comment type="caution">
    <text evidence="2">The sequence shown here is derived from an EMBL/GenBank/DDBJ whole genome shotgun (WGS) entry which is preliminary data.</text>
</comment>
<dbReference type="CDD" id="cd00093">
    <property type="entry name" value="HTH_XRE"/>
    <property type="match status" value="1"/>
</dbReference>
<reference evidence="2 3" key="1">
    <citation type="submission" date="2019-11" db="EMBL/GenBank/DDBJ databases">
        <authorList>
            <person name="Cao P."/>
        </authorList>
    </citation>
    <scope>NUCLEOTIDE SEQUENCE [LARGE SCALE GENOMIC DNA]</scope>
    <source>
        <strain evidence="2 3">NEAU-AAG5</strain>
    </source>
</reference>
<evidence type="ECO:0000313" key="3">
    <source>
        <dbReference type="Proteomes" id="UP000432015"/>
    </source>
</evidence>
<feature type="domain" description="HTH cro/C1-type" evidence="1">
    <location>
        <begin position="15"/>
        <end position="69"/>
    </location>
</feature>
<gene>
    <name evidence="2" type="ORF">GNZ18_07625</name>
</gene>